<keyword evidence="2" id="KW-0472">Membrane</keyword>
<evidence type="ECO:0000313" key="3">
    <source>
        <dbReference type="EMBL" id="KAF1991179.1"/>
    </source>
</evidence>
<evidence type="ECO:0000256" key="2">
    <source>
        <dbReference type="SAM" id="Phobius"/>
    </source>
</evidence>
<feature type="region of interest" description="Disordered" evidence="1">
    <location>
        <begin position="1"/>
        <end position="22"/>
    </location>
</feature>
<dbReference type="AlphaFoldDB" id="A0A6G1HDT0"/>
<dbReference type="Proteomes" id="UP000800041">
    <property type="component" value="Unassembled WGS sequence"/>
</dbReference>
<feature type="transmembrane region" description="Helical" evidence="2">
    <location>
        <begin position="232"/>
        <end position="252"/>
    </location>
</feature>
<keyword evidence="2" id="KW-1133">Transmembrane helix</keyword>
<dbReference type="EMBL" id="ML977140">
    <property type="protein sequence ID" value="KAF1991179.1"/>
    <property type="molecule type" value="Genomic_DNA"/>
</dbReference>
<proteinExistence type="predicted"/>
<name>A0A6G1HDT0_9PEZI</name>
<protein>
    <submittedName>
        <fullName evidence="3">Uncharacterized protein</fullName>
    </submittedName>
</protein>
<organism evidence="3 4">
    <name type="scientific">Aulographum hederae CBS 113979</name>
    <dbReference type="NCBI Taxonomy" id="1176131"/>
    <lineage>
        <taxon>Eukaryota</taxon>
        <taxon>Fungi</taxon>
        <taxon>Dikarya</taxon>
        <taxon>Ascomycota</taxon>
        <taxon>Pezizomycotina</taxon>
        <taxon>Dothideomycetes</taxon>
        <taxon>Pleosporomycetidae</taxon>
        <taxon>Aulographales</taxon>
        <taxon>Aulographaceae</taxon>
    </lineage>
</organism>
<sequence length="254" mass="26586">MESSITSTGAFSNGQSTMSPGYPLNPQAAIQHLPRHNYGDTDIPWEWPHHRPLESHPAPYYMPDLPAQVTAGSKERDGGDEALPSQLAHPLEPLGVGMSIPLVPAASTPSTPQAISIPGLEGTGLIDEVGVQAPHAPQAPSEPSTIISFPTPEAPSKPTTELVRSFATPSTLPTTTSETSTPWWIASWTSTSTANQPSVRTVYVTPIPVVDAHASASPEAYAGWSGDAAARFGVPVVWAVVGVVTTFVLVGMGL</sequence>
<feature type="compositionally biased region" description="Polar residues" evidence="1">
    <location>
        <begin position="1"/>
        <end position="19"/>
    </location>
</feature>
<keyword evidence="4" id="KW-1185">Reference proteome</keyword>
<evidence type="ECO:0000313" key="4">
    <source>
        <dbReference type="Proteomes" id="UP000800041"/>
    </source>
</evidence>
<accession>A0A6G1HDT0</accession>
<evidence type="ECO:0000256" key="1">
    <source>
        <dbReference type="SAM" id="MobiDB-lite"/>
    </source>
</evidence>
<reference evidence="3" key="1">
    <citation type="journal article" date="2020" name="Stud. Mycol.">
        <title>101 Dothideomycetes genomes: a test case for predicting lifestyles and emergence of pathogens.</title>
        <authorList>
            <person name="Haridas S."/>
            <person name="Albert R."/>
            <person name="Binder M."/>
            <person name="Bloem J."/>
            <person name="Labutti K."/>
            <person name="Salamov A."/>
            <person name="Andreopoulos B."/>
            <person name="Baker S."/>
            <person name="Barry K."/>
            <person name="Bills G."/>
            <person name="Bluhm B."/>
            <person name="Cannon C."/>
            <person name="Castanera R."/>
            <person name="Culley D."/>
            <person name="Daum C."/>
            <person name="Ezra D."/>
            <person name="Gonzalez J."/>
            <person name="Henrissat B."/>
            <person name="Kuo A."/>
            <person name="Liang C."/>
            <person name="Lipzen A."/>
            <person name="Lutzoni F."/>
            <person name="Magnuson J."/>
            <person name="Mondo S."/>
            <person name="Nolan M."/>
            <person name="Ohm R."/>
            <person name="Pangilinan J."/>
            <person name="Park H.-J."/>
            <person name="Ramirez L."/>
            <person name="Alfaro M."/>
            <person name="Sun H."/>
            <person name="Tritt A."/>
            <person name="Yoshinaga Y."/>
            <person name="Zwiers L.-H."/>
            <person name="Turgeon B."/>
            <person name="Goodwin S."/>
            <person name="Spatafora J."/>
            <person name="Crous P."/>
            <person name="Grigoriev I."/>
        </authorList>
    </citation>
    <scope>NUCLEOTIDE SEQUENCE</scope>
    <source>
        <strain evidence="3">CBS 113979</strain>
    </source>
</reference>
<keyword evidence="2" id="KW-0812">Transmembrane</keyword>
<gene>
    <name evidence="3" type="ORF">K402DRAFT_389372</name>
</gene>